<dbReference type="InterPro" id="IPR020568">
    <property type="entry name" value="Ribosomal_Su5_D2-typ_SF"/>
</dbReference>
<dbReference type="PROSITE" id="PS51786">
    <property type="entry name" value="LON_PROTEOLYTIC"/>
    <property type="match status" value="1"/>
</dbReference>
<dbReference type="GO" id="GO:0004252">
    <property type="term" value="F:serine-type endopeptidase activity"/>
    <property type="evidence" value="ECO:0007669"/>
    <property type="project" value="UniProtKB-UniRule"/>
</dbReference>
<dbReference type="PANTHER" id="PTHR10046">
    <property type="entry name" value="ATP DEPENDENT LON PROTEASE FAMILY MEMBER"/>
    <property type="match status" value="1"/>
</dbReference>
<dbReference type="EC" id="3.4.21.53" evidence="1"/>
<keyword evidence="1" id="KW-0645">Protease</keyword>
<dbReference type="AlphaFoldDB" id="A0A1H1VKJ4"/>
<gene>
    <name evidence="3" type="ORF">SAMN04488543_2500</name>
</gene>
<reference evidence="3 4" key="1">
    <citation type="submission" date="2016-10" db="EMBL/GenBank/DDBJ databases">
        <authorList>
            <person name="de Groot N.N."/>
        </authorList>
    </citation>
    <scope>NUCLEOTIDE SEQUENCE [LARGE SCALE GENOMIC DNA]</scope>
    <source>
        <strain evidence="3 4">DSM 21741</strain>
    </source>
</reference>
<feature type="domain" description="Lon proteolytic" evidence="2">
    <location>
        <begin position="240"/>
        <end position="336"/>
    </location>
</feature>
<dbReference type="InterPro" id="IPR014721">
    <property type="entry name" value="Ribsml_uS5_D2-typ_fold_subgr"/>
</dbReference>
<feature type="active site" evidence="1">
    <location>
        <position position="244"/>
    </location>
</feature>
<dbReference type="SMART" id="SM00228">
    <property type="entry name" value="PDZ"/>
    <property type="match status" value="1"/>
</dbReference>
<dbReference type="Gene3D" id="3.30.230.10">
    <property type="match status" value="1"/>
</dbReference>
<feature type="active site" evidence="1">
    <location>
        <position position="289"/>
    </location>
</feature>
<dbReference type="EMBL" id="LT629749">
    <property type="protein sequence ID" value="SDS84559.1"/>
    <property type="molecule type" value="Genomic_DNA"/>
</dbReference>
<dbReference type="Proteomes" id="UP000199092">
    <property type="component" value="Chromosome I"/>
</dbReference>
<dbReference type="Pfam" id="PF13180">
    <property type="entry name" value="PDZ_2"/>
    <property type="match status" value="1"/>
</dbReference>
<name>A0A1H1VKJ4_9ACTN</name>
<proteinExistence type="inferred from homology"/>
<sequence>MTRQTWTALVSALVFVLLAVALVVIPVPFVTWGPGSTRDTLGAVDGKPIIEVQGIATHPTSGRLDLTVVSVTPAGARLSLPQALLAYWLPHRDALPLDSVYAPGKSAAEVQAEDADMMSTAQDDAVVAALRSDGQPVTALPAIFSVTVGGPAHTKLLPGDLVLAVDGVPTEDQDAVSRQIRAHKPGESVTFTVVRQRREQEVAVPTVVSTTQEGVPVVGITLGTGYRYDPRISFELGQRIGGPSAGLVFALAIYDKITAGELLAGRHVAGTGSITPDGEVGGIGGIQEKIAGAEDAGASVFLVPASNCDDLAGVRTDMTLVRVATLRDAIGALETLQQPDGAARVPRC</sequence>
<dbReference type="SUPFAM" id="SSF50156">
    <property type="entry name" value="PDZ domain-like"/>
    <property type="match status" value="1"/>
</dbReference>
<comment type="catalytic activity">
    <reaction evidence="1">
        <text>Hydrolysis of proteins in presence of ATP.</text>
        <dbReference type="EC" id="3.4.21.53"/>
    </reaction>
</comment>
<keyword evidence="4" id="KW-1185">Reference proteome</keyword>
<dbReference type="Gene3D" id="2.30.42.10">
    <property type="match status" value="1"/>
</dbReference>
<dbReference type="RefSeq" id="WP_091413184.1">
    <property type="nucleotide sequence ID" value="NZ_LT629749.1"/>
</dbReference>
<accession>A0A1H1VKJ4</accession>
<dbReference type="GO" id="GO:0004176">
    <property type="term" value="F:ATP-dependent peptidase activity"/>
    <property type="evidence" value="ECO:0007669"/>
    <property type="project" value="UniProtKB-UniRule"/>
</dbReference>
<dbReference type="OrthoDB" id="2356897at2"/>
<keyword evidence="1" id="KW-0720">Serine protease</keyword>
<dbReference type="GO" id="GO:0030163">
    <property type="term" value="P:protein catabolic process"/>
    <property type="evidence" value="ECO:0007669"/>
    <property type="project" value="InterPro"/>
</dbReference>
<comment type="similarity">
    <text evidence="1">Belongs to the peptidase S16 family.</text>
</comment>
<protein>
    <recommendedName>
        <fullName evidence="1">endopeptidase La</fullName>
        <ecNumber evidence="1">3.4.21.53</ecNumber>
    </recommendedName>
</protein>
<dbReference type="InterPro" id="IPR001478">
    <property type="entry name" value="PDZ"/>
</dbReference>
<evidence type="ECO:0000313" key="4">
    <source>
        <dbReference type="Proteomes" id="UP000199092"/>
    </source>
</evidence>
<evidence type="ECO:0000259" key="2">
    <source>
        <dbReference type="PROSITE" id="PS51786"/>
    </source>
</evidence>
<dbReference type="InterPro" id="IPR008269">
    <property type="entry name" value="Lon_proteolytic"/>
</dbReference>
<dbReference type="GO" id="GO:0006508">
    <property type="term" value="P:proteolysis"/>
    <property type="evidence" value="ECO:0007669"/>
    <property type="project" value="UniProtKB-KW"/>
</dbReference>
<dbReference type="GO" id="GO:0005524">
    <property type="term" value="F:ATP binding"/>
    <property type="evidence" value="ECO:0007669"/>
    <property type="project" value="InterPro"/>
</dbReference>
<keyword evidence="1" id="KW-0378">Hydrolase</keyword>
<dbReference type="STRING" id="546871.SAMN04488543_2500"/>
<dbReference type="InterPro" id="IPR036034">
    <property type="entry name" value="PDZ_sf"/>
</dbReference>
<dbReference type="Pfam" id="PF05362">
    <property type="entry name" value="Lon_C"/>
    <property type="match status" value="1"/>
</dbReference>
<evidence type="ECO:0000313" key="3">
    <source>
        <dbReference type="EMBL" id="SDS84559.1"/>
    </source>
</evidence>
<organism evidence="3 4">
    <name type="scientific">Friedmanniella luteola</name>
    <dbReference type="NCBI Taxonomy" id="546871"/>
    <lineage>
        <taxon>Bacteria</taxon>
        <taxon>Bacillati</taxon>
        <taxon>Actinomycetota</taxon>
        <taxon>Actinomycetes</taxon>
        <taxon>Propionibacteriales</taxon>
        <taxon>Nocardioidaceae</taxon>
        <taxon>Friedmanniella</taxon>
    </lineage>
</organism>
<evidence type="ECO:0000256" key="1">
    <source>
        <dbReference type="PROSITE-ProRule" id="PRU01122"/>
    </source>
</evidence>
<dbReference type="SUPFAM" id="SSF54211">
    <property type="entry name" value="Ribosomal protein S5 domain 2-like"/>
    <property type="match status" value="1"/>
</dbReference>
<dbReference type="InterPro" id="IPR027065">
    <property type="entry name" value="Lon_Prtase"/>
</dbReference>